<sequence>MGGADTTLDMPLDDYLGVACALRFEVVLRLPFARLQRLHVRGRPESLGEMQETLCVLARRDGFLLVLESYTGSSGMPVVNMAELYYRFRQGPHHETTAEFGALKIRLPEELEEDERVYQAVVAGLGGSAPLDDGSMCVSAMEDARLGLRTIMARKEAYARLPAARRARIGEFLPEWPAGFLHTYGFTLARVCESEIARHLDASRRMAESRALTEERLRLLPAWVHGMLGCADEADQRAA</sequence>
<accession>A0AAV4ZI41</accession>
<reference evidence="1" key="2">
    <citation type="submission" date="2021-08" db="EMBL/GenBank/DDBJ databases">
        <authorList>
            <person name="Tani A."/>
            <person name="Ola A."/>
            <person name="Ogura Y."/>
            <person name="Katsura K."/>
            <person name="Hayashi T."/>
        </authorList>
    </citation>
    <scope>NUCLEOTIDE SEQUENCE</scope>
    <source>
        <strain evidence="1">DSM 16372</strain>
    </source>
</reference>
<reference evidence="1" key="1">
    <citation type="journal article" date="2016" name="Front. Microbiol.">
        <title>Genome Sequence of the Piezophilic, Mesophilic Sulfate-Reducing Bacterium Desulfovibrio indicus J2T.</title>
        <authorList>
            <person name="Cao J."/>
            <person name="Maignien L."/>
            <person name="Shao Z."/>
            <person name="Alain K."/>
            <person name="Jebbar M."/>
        </authorList>
    </citation>
    <scope>NUCLEOTIDE SEQUENCE</scope>
    <source>
        <strain evidence="1">DSM 16372</strain>
    </source>
</reference>
<dbReference type="EMBL" id="BPQO01000004">
    <property type="protein sequence ID" value="GJD87766.1"/>
    <property type="molecule type" value="Genomic_DNA"/>
</dbReference>
<proteinExistence type="predicted"/>
<dbReference type="Proteomes" id="UP001055247">
    <property type="component" value="Unassembled WGS sequence"/>
</dbReference>
<comment type="caution">
    <text evidence="1">The sequence shown here is derived from an EMBL/GenBank/DDBJ whole genome shotgun (WGS) entry which is preliminary data.</text>
</comment>
<evidence type="ECO:0000313" key="1">
    <source>
        <dbReference type="EMBL" id="GJD87766.1"/>
    </source>
</evidence>
<organism evidence="1 2">
    <name type="scientific">Methylobacterium hispanicum</name>
    <dbReference type="NCBI Taxonomy" id="270350"/>
    <lineage>
        <taxon>Bacteria</taxon>
        <taxon>Pseudomonadati</taxon>
        <taxon>Pseudomonadota</taxon>
        <taxon>Alphaproteobacteria</taxon>
        <taxon>Hyphomicrobiales</taxon>
        <taxon>Methylobacteriaceae</taxon>
        <taxon>Methylobacterium</taxon>
    </lineage>
</organism>
<name>A0AAV4ZI41_9HYPH</name>
<dbReference type="AlphaFoldDB" id="A0AAV4ZI41"/>
<keyword evidence="2" id="KW-1185">Reference proteome</keyword>
<gene>
    <name evidence="1" type="ORF">BHAOGJBA_1271</name>
</gene>
<evidence type="ECO:0000313" key="2">
    <source>
        <dbReference type="Proteomes" id="UP001055247"/>
    </source>
</evidence>
<protein>
    <submittedName>
        <fullName evidence="1">Uncharacterized protein</fullName>
    </submittedName>
</protein>